<keyword evidence="2" id="KW-1185">Reference proteome</keyword>
<gene>
    <name evidence="1" type="ORF">MLD38_009004</name>
</gene>
<sequence length="102" mass="10957">MVRGLWIETAAGSEWRLIVSTTYSETPRGTISEFRPLLLQFKPRKVFGPAIHKRQPLSWAEELAKGPQLYLPPPPPGKAAIIPTGAVRGGGGGSGRLSGPQL</sequence>
<name>A0ACB9RVS2_9MYRT</name>
<reference evidence="2" key="1">
    <citation type="journal article" date="2023" name="Front. Plant Sci.">
        <title>Chromosomal-level genome assembly of Melastoma candidum provides insights into trichome evolution.</title>
        <authorList>
            <person name="Zhong Y."/>
            <person name="Wu W."/>
            <person name="Sun C."/>
            <person name="Zou P."/>
            <person name="Liu Y."/>
            <person name="Dai S."/>
            <person name="Zhou R."/>
        </authorList>
    </citation>
    <scope>NUCLEOTIDE SEQUENCE [LARGE SCALE GENOMIC DNA]</scope>
</reference>
<organism evidence="1 2">
    <name type="scientific">Melastoma candidum</name>
    <dbReference type="NCBI Taxonomy" id="119954"/>
    <lineage>
        <taxon>Eukaryota</taxon>
        <taxon>Viridiplantae</taxon>
        <taxon>Streptophyta</taxon>
        <taxon>Embryophyta</taxon>
        <taxon>Tracheophyta</taxon>
        <taxon>Spermatophyta</taxon>
        <taxon>Magnoliopsida</taxon>
        <taxon>eudicotyledons</taxon>
        <taxon>Gunneridae</taxon>
        <taxon>Pentapetalae</taxon>
        <taxon>rosids</taxon>
        <taxon>malvids</taxon>
        <taxon>Myrtales</taxon>
        <taxon>Melastomataceae</taxon>
        <taxon>Melastomatoideae</taxon>
        <taxon>Melastomateae</taxon>
        <taxon>Melastoma</taxon>
    </lineage>
</organism>
<dbReference type="Proteomes" id="UP001057402">
    <property type="component" value="Chromosome 3"/>
</dbReference>
<comment type="caution">
    <text evidence="1">The sequence shown here is derived from an EMBL/GenBank/DDBJ whole genome shotgun (WGS) entry which is preliminary data.</text>
</comment>
<evidence type="ECO:0000313" key="1">
    <source>
        <dbReference type="EMBL" id="KAI4383128.1"/>
    </source>
</evidence>
<protein>
    <submittedName>
        <fullName evidence="1">Uncharacterized protein</fullName>
    </submittedName>
</protein>
<proteinExistence type="predicted"/>
<accession>A0ACB9RVS2</accession>
<dbReference type="EMBL" id="CM042882">
    <property type="protein sequence ID" value="KAI4383128.1"/>
    <property type="molecule type" value="Genomic_DNA"/>
</dbReference>
<evidence type="ECO:0000313" key="2">
    <source>
        <dbReference type="Proteomes" id="UP001057402"/>
    </source>
</evidence>